<protein>
    <recommendedName>
        <fullName evidence="3">Heavy-metal-associated domain-containing protein</fullName>
    </recommendedName>
</protein>
<accession>A0A9Q4AAM1</accession>
<dbReference type="Proteomes" id="UP001108123">
    <property type="component" value="Unassembled WGS sequence"/>
</dbReference>
<dbReference type="GO" id="GO:0046872">
    <property type="term" value="F:metal ion binding"/>
    <property type="evidence" value="ECO:0007669"/>
    <property type="project" value="InterPro"/>
</dbReference>
<dbReference type="Gene3D" id="3.30.70.100">
    <property type="match status" value="1"/>
</dbReference>
<dbReference type="CDD" id="cd00371">
    <property type="entry name" value="HMA"/>
    <property type="match status" value="1"/>
</dbReference>
<evidence type="ECO:0008006" key="3">
    <source>
        <dbReference type="Google" id="ProtNLM"/>
    </source>
</evidence>
<dbReference type="SUPFAM" id="SSF55008">
    <property type="entry name" value="HMA, heavy metal-associated domain"/>
    <property type="match status" value="1"/>
</dbReference>
<dbReference type="InterPro" id="IPR036163">
    <property type="entry name" value="HMA_dom_sf"/>
</dbReference>
<organism evidence="1 2">
    <name type="scientific">Anaerosalibacter bizertensis</name>
    <dbReference type="NCBI Taxonomy" id="932217"/>
    <lineage>
        <taxon>Bacteria</taxon>
        <taxon>Bacillati</taxon>
        <taxon>Bacillota</taxon>
        <taxon>Tissierellia</taxon>
        <taxon>Tissierellales</taxon>
        <taxon>Sporanaerobacteraceae</taxon>
        <taxon>Anaerosalibacter</taxon>
    </lineage>
</organism>
<dbReference type="InterPro" id="IPR006121">
    <property type="entry name" value="HMA_dom"/>
</dbReference>
<keyword evidence="2" id="KW-1185">Reference proteome</keyword>
<gene>
    <name evidence="1" type="ORF">L0P62_01500</name>
</gene>
<proteinExistence type="predicted"/>
<sequence length="65" mass="7335">MKVKKFVSQSFGRVDENYIKNSLHSIEGVKAVRLDDSANTITVEYDDSKVSPATLESELKKNNFL</sequence>
<dbReference type="RefSeq" id="WP_237915651.1">
    <property type="nucleotide sequence ID" value="NZ_JAKNID010000003.1"/>
</dbReference>
<dbReference type="AlphaFoldDB" id="A0A9Q4AAM1"/>
<name>A0A9Q4AAM1_9FIRM</name>
<dbReference type="EMBL" id="JAKNID010000003">
    <property type="protein sequence ID" value="MCG4564116.1"/>
    <property type="molecule type" value="Genomic_DNA"/>
</dbReference>
<evidence type="ECO:0000313" key="1">
    <source>
        <dbReference type="EMBL" id="MCG4564116.1"/>
    </source>
</evidence>
<reference evidence="1" key="1">
    <citation type="submission" date="2022-01" db="EMBL/GenBank/DDBJ databases">
        <title>Collection of gut derived symbiotic bacterial strains cultured from healthy donors.</title>
        <authorList>
            <person name="Lin H."/>
            <person name="Kohout C."/>
            <person name="Waligurski E."/>
            <person name="Pamer E.G."/>
        </authorList>
    </citation>
    <scope>NUCLEOTIDE SEQUENCE</scope>
    <source>
        <strain evidence="1">MSK.14.39</strain>
    </source>
</reference>
<comment type="caution">
    <text evidence="1">The sequence shown here is derived from an EMBL/GenBank/DDBJ whole genome shotgun (WGS) entry which is preliminary data.</text>
</comment>
<evidence type="ECO:0000313" key="2">
    <source>
        <dbReference type="Proteomes" id="UP001108123"/>
    </source>
</evidence>